<protein>
    <submittedName>
        <fullName evidence="4">Two component transcriptional regulator, LytTR family</fullName>
    </submittedName>
</protein>
<evidence type="ECO:0000256" key="1">
    <source>
        <dbReference type="PROSITE-ProRule" id="PRU00169"/>
    </source>
</evidence>
<dbReference type="STRING" id="655355.SAMN05216283_101828"/>
<dbReference type="InterPro" id="IPR001789">
    <property type="entry name" value="Sig_transdc_resp-reg_receiver"/>
</dbReference>
<reference evidence="4 5" key="1">
    <citation type="submission" date="2016-10" db="EMBL/GenBank/DDBJ databases">
        <authorList>
            <person name="de Groot N.N."/>
        </authorList>
    </citation>
    <scope>NUCLEOTIDE SEQUENCE [LARGE SCALE GENOMIC DNA]</scope>
    <source>
        <strain evidence="4 5">CGMCC 1.9156</strain>
    </source>
</reference>
<dbReference type="PROSITE" id="PS50110">
    <property type="entry name" value="RESPONSE_REGULATORY"/>
    <property type="match status" value="1"/>
</dbReference>
<dbReference type="SUPFAM" id="SSF52172">
    <property type="entry name" value="CheY-like"/>
    <property type="match status" value="1"/>
</dbReference>
<feature type="modified residue" description="4-aspartylphosphate" evidence="1">
    <location>
        <position position="57"/>
    </location>
</feature>
<dbReference type="SMART" id="SM00448">
    <property type="entry name" value="REC"/>
    <property type="match status" value="1"/>
</dbReference>
<name>A0A1I2CVA2_9BACT</name>
<dbReference type="AlphaFoldDB" id="A0A1I2CVA2"/>
<dbReference type="InterPro" id="IPR046947">
    <property type="entry name" value="LytR-like"/>
</dbReference>
<feature type="domain" description="HTH LytTR-type" evidence="3">
    <location>
        <begin position="145"/>
        <end position="248"/>
    </location>
</feature>
<evidence type="ECO:0000259" key="3">
    <source>
        <dbReference type="PROSITE" id="PS50930"/>
    </source>
</evidence>
<dbReference type="Gene3D" id="3.40.50.2300">
    <property type="match status" value="1"/>
</dbReference>
<gene>
    <name evidence="4" type="ORF">SAMN05216283_101828</name>
</gene>
<keyword evidence="1" id="KW-0597">Phosphoprotein</keyword>
<proteinExistence type="predicted"/>
<dbReference type="InterPro" id="IPR007492">
    <property type="entry name" value="LytTR_DNA-bd_dom"/>
</dbReference>
<dbReference type="Pfam" id="PF04397">
    <property type="entry name" value="LytTR"/>
    <property type="match status" value="1"/>
</dbReference>
<dbReference type="PROSITE" id="PS50930">
    <property type="entry name" value="HTH_LYTTR"/>
    <property type="match status" value="1"/>
</dbReference>
<accession>A0A1I2CVA2</accession>
<dbReference type="PANTHER" id="PTHR37299">
    <property type="entry name" value="TRANSCRIPTIONAL REGULATOR-RELATED"/>
    <property type="match status" value="1"/>
</dbReference>
<keyword evidence="5" id="KW-1185">Reference proteome</keyword>
<dbReference type="GO" id="GO:0003677">
    <property type="term" value="F:DNA binding"/>
    <property type="evidence" value="ECO:0007669"/>
    <property type="project" value="InterPro"/>
</dbReference>
<dbReference type="Pfam" id="PF00072">
    <property type="entry name" value="Response_reg"/>
    <property type="match status" value="1"/>
</dbReference>
<dbReference type="Proteomes" id="UP000198964">
    <property type="component" value="Unassembled WGS sequence"/>
</dbReference>
<dbReference type="EMBL" id="FONW01000001">
    <property type="protein sequence ID" value="SFE71650.1"/>
    <property type="molecule type" value="Genomic_DNA"/>
</dbReference>
<dbReference type="GO" id="GO:0000156">
    <property type="term" value="F:phosphorelay response regulator activity"/>
    <property type="evidence" value="ECO:0007669"/>
    <property type="project" value="InterPro"/>
</dbReference>
<sequence>MSPITAILIDDEKSGRENLSGLLHTHCPQIDLAGEATSVASAIPLIERTNPQLIFLDIEMPGANGFQLLEHFQNFTFEVIFVTAYDNYAIKAIRFSAADYILKPINLNELTQAVHKVSERIHQKRSAEQINQLRYNSQHPQNPRIGLPTADRIEFIEVKSIIRCQGESNYTHLFFENRKPLLVAKTLVEFEELLKEYHFIRAHKTHLVNLNHVQSYLKNDGGRLLMSNGDIIQISRRRKETVTQELMRRF</sequence>
<feature type="domain" description="Response regulatory" evidence="2">
    <location>
        <begin position="5"/>
        <end position="118"/>
    </location>
</feature>
<dbReference type="PANTHER" id="PTHR37299:SF1">
    <property type="entry name" value="STAGE 0 SPORULATION PROTEIN A HOMOLOG"/>
    <property type="match status" value="1"/>
</dbReference>
<dbReference type="SMART" id="SM00850">
    <property type="entry name" value="LytTR"/>
    <property type="match status" value="1"/>
</dbReference>
<evidence type="ECO:0000313" key="4">
    <source>
        <dbReference type="EMBL" id="SFE71650.1"/>
    </source>
</evidence>
<organism evidence="4 5">
    <name type="scientific">Sunxiuqinia elliptica</name>
    <dbReference type="NCBI Taxonomy" id="655355"/>
    <lineage>
        <taxon>Bacteria</taxon>
        <taxon>Pseudomonadati</taxon>
        <taxon>Bacteroidota</taxon>
        <taxon>Bacteroidia</taxon>
        <taxon>Marinilabiliales</taxon>
        <taxon>Prolixibacteraceae</taxon>
        <taxon>Sunxiuqinia</taxon>
    </lineage>
</organism>
<dbReference type="RefSeq" id="WP_093918531.1">
    <property type="nucleotide sequence ID" value="NZ_FONW01000001.1"/>
</dbReference>
<dbReference type="Gene3D" id="2.40.50.1020">
    <property type="entry name" value="LytTr DNA-binding domain"/>
    <property type="match status" value="1"/>
</dbReference>
<evidence type="ECO:0000313" key="5">
    <source>
        <dbReference type="Proteomes" id="UP000198964"/>
    </source>
</evidence>
<evidence type="ECO:0000259" key="2">
    <source>
        <dbReference type="PROSITE" id="PS50110"/>
    </source>
</evidence>
<dbReference type="InterPro" id="IPR011006">
    <property type="entry name" value="CheY-like_superfamily"/>
</dbReference>